<dbReference type="EMBL" id="PYGD01000002">
    <property type="protein sequence ID" value="PSK93453.1"/>
    <property type="molecule type" value="Genomic_DNA"/>
</dbReference>
<dbReference type="OrthoDB" id="657352at2"/>
<evidence type="ECO:0000313" key="3">
    <source>
        <dbReference type="Proteomes" id="UP000240572"/>
    </source>
</evidence>
<dbReference type="NCBIfam" id="TIGR04183">
    <property type="entry name" value="Por_Secre_tail"/>
    <property type="match status" value="1"/>
</dbReference>
<reference evidence="2 3" key="1">
    <citation type="submission" date="2018-03" db="EMBL/GenBank/DDBJ databases">
        <title>Genomic Encyclopedia of Type Strains, Phase III (KMG-III): the genomes of soil and plant-associated and newly described type strains.</title>
        <authorList>
            <person name="Whitman W."/>
        </authorList>
    </citation>
    <scope>NUCLEOTIDE SEQUENCE [LARGE SCALE GENOMIC DNA]</scope>
    <source>
        <strain evidence="2 3">CGMCC 1.12700</strain>
    </source>
</reference>
<dbReference type="RefSeq" id="WP_106522455.1">
    <property type="nucleotide sequence ID" value="NZ_PYGD01000002.1"/>
</dbReference>
<dbReference type="Pfam" id="PF18962">
    <property type="entry name" value="Por_Secre_tail"/>
    <property type="match status" value="1"/>
</dbReference>
<gene>
    <name evidence="2" type="ORF">B0I18_102423</name>
</gene>
<dbReference type="InterPro" id="IPR014867">
    <property type="entry name" value="Spore_coat_CotH_CotH2/3/7"/>
</dbReference>
<dbReference type="Pfam" id="PF08757">
    <property type="entry name" value="CotH"/>
    <property type="match status" value="1"/>
</dbReference>
<evidence type="ECO:0000313" key="2">
    <source>
        <dbReference type="EMBL" id="PSK93453.1"/>
    </source>
</evidence>
<protein>
    <submittedName>
        <fullName evidence="2">Putative secreted protein (Por secretion system target)</fullName>
    </submittedName>
</protein>
<dbReference type="PANTHER" id="PTHR40050:SF1">
    <property type="entry name" value="INNER SPORE COAT PROTEIN H"/>
    <property type="match status" value="1"/>
</dbReference>
<comment type="caution">
    <text evidence="2">The sequence shown here is derived from an EMBL/GenBank/DDBJ whole genome shotgun (WGS) entry which is preliminary data.</text>
</comment>
<dbReference type="Proteomes" id="UP000240572">
    <property type="component" value="Unassembled WGS sequence"/>
</dbReference>
<proteinExistence type="predicted"/>
<feature type="domain" description="Secretion system C-terminal sorting" evidence="1">
    <location>
        <begin position="447"/>
        <end position="512"/>
    </location>
</feature>
<accession>A0A2P8D8C5</accession>
<sequence>MSSCIHYRFVPVWLSLLLGVLLSGMGSGSGLQAQELFNPGRLHDIRVTIAEPGWYDSLQAFYNAGLKGEEKKVLRSAMVIDGDTLAAPVAIRFKGHYSNYGFPGPKKPFRLHFGKFDEQQDYQGIRKLNLHNLAGDPSFMREYIAYGFMRAIGIPASRTAFTRLFINGAYYGCYLVVEEPEDKLFLKQHFGTDKGNLFDAAETTDLAWVDSLPASYPELQLQSKDREGAWNGLLDWLYLVNKYYRFDFLQKLSDRFATTDYLKVLAADMLLDNWDSYAANGRNFYLYETPEDGRIHWIPWDYNLAFWYKNLPPFPANSKGKYRPLIWRILDHPYLKQQYLATLCRLIDQEAATYPVEQLTLGAFNLIRDAVESDTLKFYSNEAFRLNRTEMVTVNMLRDSKPKDVALPGITSYFAKRRTDMRKTLAAMGCDCDKAAEAQHQGLTALIYPNPVRTVLHLYVEDEVTTLQARVITAGGSTLSQHNLKLEAGKATIDIHQLPGGIYFLSLYGEGKQRLLRFFKP</sequence>
<evidence type="ECO:0000259" key="1">
    <source>
        <dbReference type="Pfam" id="PF18962"/>
    </source>
</evidence>
<organism evidence="2 3">
    <name type="scientific">Taibaiella chishuiensis</name>
    <dbReference type="NCBI Taxonomy" id="1434707"/>
    <lineage>
        <taxon>Bacteria</taxon>
        <taxon>Pseudomonadati</taxon>
        <taxon>Bacteroidota</taxon>
        <taxon>Chitinophagia</taxon>
        <taxon>Chitinophagales</taxon>
        <taxon>Chitinophagaceae</taxon>
        <taxon>Taibaiella</taxon>
    </lineage>
</organism>
<dbReference type="PANTHER" id="PTHR40050">
    <property type="entry name" value="INNER SPORE COAT PROTEIN H"/>
    <property type="match status" value="1"/>
</dbReference>
<name>A0A2P8D8C5_9BACT</name>
<dbReference type="InterPro" id="IPR026444">
    <property type="entry name" value="Secre_tail"/>
</dbReference>
<dbReference type="AlphaFoldDB" id="A0A2P8D8C5"/>
<keyword evidence="3" id="KW-1185">Reference proteome</keyword>